<protein>
    <recommendedName>
        <fullName evidence="2">N-acetylmuramoyl-L-alanine amidase</fullName>
        <ecNumber evidence="2">3.5.1.28</ecNumber>
    </recommendedName>
</protein>
<dbReference type="SUPFAM" id="SSF53187">
    <property type="entry name" value="Zn-dependent exopeptidases"/>
    <property type="match status" value="1"/>
</dbReference>
<feature type="region of interest" description="Disordered" evidence="4">
    <location>
        <begin position="185"/>
        <end position="227"/>
    </location>
</feature>
<dbReference type="Proteomes" id="UP001157733">
    <property type="component" value="Chromosome"/>
</dbReference>
<evidence type="ECO:0000256" key="2">
    <source>
        <dbReference type="ARBA" id="ARBA00011901"/>
    </source>
</evidence>
<dbReference type="Gene3D" id="3.40.630.40">
    <property type="entry name" value="Zn-dependent exopeptidases"/>
    <property type="match status" value="1"/>
</dbReference>
<evidence type="ECO:0000259" key="6">
    <source>
        <dbReference type="SMART" id="SM00646"/>
    </source>
</evidence>
<evidence type="ECO:0000256" key="5">
    <source>
        <dbReference type="SAM" id="SignalP"/>
    </source>
</evidence>
<evidence type="ECO:0000313" key="8">
    <source>
        <dbReference type="Proteomes" id="UP001157733"/>
    </source>
</evidence>
<dbReference type="CDD" id="cd02696">
    <property type="entry name" value="MurNAc-LAA"/>
    <property type="match status" value="1"/>
</dbReference>
<dbReference type="PANTHER" id="PTHR30404:SF0">
    <property type="entry name" value="N-ACETYLMURAMOYL-L-ALANINE AMIDASE AMIC"/>
    <property type="match status" value="1"/>
</dbReference>
<dbReference type="EMBL" id="OX336137">
    <property type="protein sequence ID" value="CAI2718007.1"/>
    <property type="molecule type" value="Genomic_DNA"/>
</dbReference>
<feature type="signal peptide" evidence="5">
    <location>
        <begin position="1"/>
        <end position="34"/>
    </location>
</feature>
<dbReference type="SMART" id="SM00646">
    <property type="entry name" value="Ami_3"/>
    <property type="match status" value="1"/>
</dbReference>
<evidence type="ECO:0000256" key="1">
    <source>
        <dbReference type="ARBA" id="ARBA00001561"/>
    </source>
</evidence>
<proteinExistence type="predicted"/>
<dbReference type="Pfam" id="PF13174">
    <property type="entry name" value="TPR_6"/>
    <property type="match status" value="1"/>
</dbReference>
<dbReference type="Pfam" id="PF01520">
    <property type="entry name" value="Amidase_3"/>
    <property type="match status" value="1"/>
</dbReference>
<dbReference type="InterPro" id="IPR011990">
    <property type="entry name" value="TPR-like_helical_dom_sf"/>
</dbReference>
<keyword evidence="3 7" id="KW-0378">Hydrolase</keyword>
<evidence type="ECO:0000256" key="4">
    <source>
        <dbReference type="SAM" id="MobiDB-lite"/>
    </source>
</evidence>
<organism evidence="7 8">
    <name type="scientific">Nitrospina watsonii</name>
    <dbReference type="NCBI Taxonomy" id="1323948"/>
    <lineage>
        <taxon>Bacteria</taxon>
        <taxon>Pseudomonadati</taxon>
        <taxon>Nitrospinota/Tectimicrobiota group</taxon>
        <taxon>Nitrospinota</taxon>
        <taxon>Nitrospinia</taxon>
        <taxon>Nitrospinales</taxon>
        <taxon>Nitrospinaceae</taxon>
        <taxon>Nitrospina</taxon>
    </lineage>
</organism>
<sequence>MLRRTFVMGGLAKSLRVAAVACLLSLFCSGVAGAKTSAAHPAKSLYSNAKKAYYQLLEDSSQVPRREDWLQVIHLFEKVLITYPQTDAAYKAIFTVGRLYQKLGVKLGSLKELQEAGRYFSLLLKEYPDGHLSDDSLFQLAGLDMQQKDYPAARERLQSLLKQYPNGDKAEASRGELKKLVRLVTQAPTPEPVPTPAVEATNKDHLTPQKPESFQSAPKPVAPKSVEKSKHVPLVVVDAGHGGKDHGALGHGGLREKEVNLIISRQVARILTKRYKLRVILTRDDDRFIELADRGKIANQKDADLFVSIHANAATHSSAQGIETYYLGSGSTEQARETASRENGTLIYSVADDEVQQILASLISTTKINDSSRLASKVQKTLYGNMAKHYREVHDLGVKEGPFFVLHDTNMPSILVEVGFVTNHREEKRLSSDTYQKALAESIAKGIYEFLKEKAPSI</sequence>
<dbReference type="InterPro" id="IPR002508">
    <property type="entry name" value="MurNAc-LAA_cat"/>
</dbReference>
<dbReference type="InterPro" id="IPR019734">
    <property type="entry name" value="TPR_rpt"/>
</dbReference>
<dbReference type="PANTHER" id="PTHR30404">
    <property type="entry name" value="N-ACETYLMURAMOYL-L-ALANINE AMIDASE"/>
    <property type="match status" value="1"/>
</dbReference>
<dbReference type="SUPFAM" id="SSF48452">
    <property type="entry name" value="TPR-like"/>
    <property type="match status" value="1"/>
</dbReference>
<gene>
    <name evidence="7" type="ORF">NSPWAT_1148</name>
</gene>
<dbReference type="GO" id="GO:0008745">
    <property type="term" value="F:N-acetylmuramoyl-L-alanine amidase activity"/>
    <property type="evidence" value="ECO:0007669"/>
    <property type="project" value="UniProtKB-EC"/>
</dbReference>
<name>A0ABM9HCV1_9BACT</name>
<feature type="chain" id="PRO_5045704687" description="N-acetylmuramoyl-L-alanine amidase" evidence="5">
    <location>
        <begin position="35"/>
        <end position="458"/>
    </location>
</feature>
<evidence type="ECO:0000313" key="7">
    <source>
        <dbReference type="EMBL" id="CAI2718007.1"/>
    </source>
</evidence>
<dbReference type="InterPro" id="IPR050695">
    <property type="entry name" value="N-acetylmuramoyl_amidase_3"/>
</dbReference>
<keyword evidence="8" id="KW-1185">Reference proteome</keyword>
<keyword evidence="5" id="KW-0732">Signal</keyword>
<feature type="domain" description="MurNAc-LAA" evidence="6">
    <location>
        <begin position="295"/>
        <end position="448"/>
    </location>
</feature>
<dbReference type="Gene3D" id="1.25.40.10">
    <property type="entry name" value="Tetratricopeptide repeat domain"/>
    <property type="match status" value="1"/>
</dbReference>
<dbReference type="EC" id="3.5.1.28" evidence="2"/>
<accession>A0ABM9HCV1</accession>
<dbReference type="RefSeq" id="WP_282010918.1">
    <property type="nucleotide sequence ID" value="NZ_OX336137.1"/>
</dbReference>
<reference evidence="7 8" key="1">
    <citation type="submission" date="2022-09" db="EMBL/GenBank/DDBJ databases">
        <authorList>
            <person name="Kop L."/>
        </authorList>
    </citation>
    <scope>NUCLEOTIDE SEQUENCE [LARGE SCALE GENOMIC DNA]</scope>
    <source>
        <strain evidence="7 8">347</strain>
    </source>
</reference>
<comment type="catalytic activity">
    <reaction evidence="1">
        <text>Hydrolyzes the link between N-acetylmuramoyl residues and L-amino acid residues in certain cell-wall glycopeptides.</text>
        <dbReference type="EC" id="3.5.1.28"/>
    </reaction>
</comment>
<evidence type="ECO:0000256" key="3">
    <source>
        <dbReference type="ARBA" id="ARBA00022801"/>
    </source>
</evidence>